<evidence type="ECO:0000313" key="13">
    <source>
        <dbReference type="Proteomes" id="UP001152836"/>
    </source>
</evidence>
<dbReference type="SUPFAM" id="SSF53300">
    <property type="entry name" value="vWA-like"/>
    <property type="match status" value="1"/>
</dbReference>
<evidence type="ECO:0000256" key="5">
    <source>
        <dbReference type="ARBA" id="ARBA00022729"/>
    </source>
</evidence>
<feature type="compositionally biased region" description="Pro residues" evidence="8">
    <location>
        <begin position="450"/>
        <end position="466"/>
    </location>
</feature>
<keyword evidence="6 9" id="KW-1133">Transmembrane helix</keyword>
<feature type="signal peptide" evidence="10">
    <location>
        <begin position="1"/>
        <end position="27"/>
    </location>
</feature>
<evidence type="ECO:0000256" key="8">
    <source>
        <dbReference type="SAM" id="MobiDB-lite"/>
    </source>
</evidence>
<dbReference type="Gene3D" id="3.40.50.410">
    <property type="entry name" value="von Willebrand factor, type A domain"/>
    <property type="match status" value="1"/>
</dbReference>
<dbReference type="GO" id="GO:0046872">
    <property type="term" value="F:metal ion binding"/>
    <property type="evidence" value="ECO:0007669"/>
    <property type="project" value="UniProtKB-KW"/>
</dbReference>
<dbReference type="PANTHER" id="PTHR16059">
    <property type="entry name" value="ANTHRAX TOXIN RECEPTOR"/>
    <property type="match status" value="1"/>
</dbReference>
<evidence type="ECO:0000256" key="7">
    <source>
        <dbReference type="ARBA" id="ARBA00023136"/>
    </source>
</evidence>
<dbReference type="InterPro" id="IPR008400">
    <property type="entry name" value="Anthrax_toxin_rcpt_extracel"/>
</dbReference>
<evidence type="ECO:0000256" key="1">
    <source>
        <dbReference type="ARBA" id="ARBA00004479"/>
    </source>
</evidence>
<evidence type="ECO:0000256" key="10">
    <source>
        <dbReference type="SAM" id="SignalP"/>
    </source>
</evidence>
<evidence type="ECO:0000256" key="3">
    <source>
        <dbReference type="ARBA" id="ARBA00022692"/>
    </source>
</evidence>
<evidence type="ECO:0000313" key="12">
    <source>
        <dbReference type="EMBL" id="CAH7356126.1"/>
    </source>
</evidence>
<feature type="chain" id="PRO_5043561079" evidence="10">
    <location>
        <begin position="28"/>
        <end position="640"/>
    </location>
</feature>
<evidence type="ECO:0000259" key="11">
    <source>
        <dbReference type="PROSITE" id="PS50234"/>
    </source>
</evidence>
<dbReference type="InterPro" id="IPR036465">
    <property type="entry name" value="vWFA_dom_sf"/>
</dbReference>
<dbReference type="Proteomes" id="UP001152836">
    <property type="component" value="Unassembled WGS sequence"/>
</dbReference>
<dbReference type="Pfam" id="PF05587">
    <property type="entry name" value="Anth_Ig"/>
    <property type="match status" value="1"/>
</dbReference>
<dbReference type="SMART" id="SM00327">
    <property type="entry name" value="VWA"/>
    <property type="match status" value="1"/>
</dbReference>
<sequence length="640" mass="70669">MGIHIPRVPYLALLLFLLLLNSPLSKARSLQYHGPGWKLFQRLGKGSSISDEQQIQQMNWNQRQLEDNCQGVFDLYIILDKSGSVGRNWIYVYSFTEDLVKKFQNPKLRISIITYSTFADVIIPLTSDREAIRKGLAILHEEVPEGFTHMQDGFKKVQAAIGNSVYRSKLQSVIIAMTDGLLMEKHFKQTMEEAKISRQLGATVLTVGVYHYDKWQKTGGPCMHSLRLTVLPISISISLSQIASKSCIQVFSVTPSYVCTKDPYQVTINGRGFKNTNDLSQVICRFTFSDSRVVDESPTDITDNTMNLSLEVSLNNGISFIGNRLVITGTNCGSTKPEAKLPDPVPVATTQGKPINTPNTSAGGGFIFNWNWLLFLPVLLVVIMLLICCCRLCCKKVKSPSPSSLSLPLPALTPTHMSPLQGIPKEPPPPPPPPQPEKVSWMGKRDPGENLPPPTSPPAPSPPSPSPINPNPTVIVACCGCGNRGGNLDTCCSYFYPSCHQMPLMCCHSKVQGQCASTTVVNPSCLCSDRDCVPITQQPCTTRIVLQPNRECFNVSQAPCNQKVCLPTSTECFPIAQTLCSKMCLPHKERYILNYSQSPCTNKCTRTPSRVLPLLPPHIRKSVESFCHNQTLCPSSKEQK</sequence>
<dbReference type="FunFam" id="3.40.50.410:FF:000024">
    <property type="entry name" value="Anthrax toxin receptor"/>
    <property type="match status" value="1"/>
</dbReference>
<dbReference type="AlphaFoldDB" id="A0AAV0AAR5"/>
<proteinExistence type="inferred from homology"/>
<dbReference type="PANTHER" id="PTHR16059:SF16">
    <property type="entry name" value="ANTHRAX TOXIN RECEPTOR-LIKE"/>
    <property type="match status" value="1"/>
</dbReference>
<feature type="region of interest" description="Disordered" evidence="8">
    <location>
        <begin position="416"/>
        <end position="466"/>
    </location>
</feature>
<protein>
    <submittedName>
        <fullName evidence="12">Antxrl protein</fullName>
    </submittedName>
</protein>
<dbReference type="Pfam" id="PF00092">
    <property type="entry name" value="VWA"/>
    <property type="match status" value="1"/>
</dbReference>
<dbReference type="GO" id="GO:0005886">
    <property type="term" value="C:plasma membrane"/>
    <property type="evidence" value="ECO:0007669"/>
    <property type="project" value="TreeGrafter"/>
</dbReference>
<dbReference type="PROSITE" id="PS50234">
    <property type="entry name" value="VWFA"/>
    <property type="match status" value="1"/>
</dbReference>
<evidence type="ECO:0000256" key="4">
    <source>
        <dbReference type="ARBA" id="ARBA00022723"/>
    </source>
</evidence>
<reference evidence="12" key="1">
    <citation type="submission" date="2022-06" db="EMBL/GenBank/DDBJ databases">
        <authorList>
            <person name="Andreotti S."/>
            <person name="Wyler E."/>
        </authorList>
    </citation>
    <scope>NUCLEOTIDE SEQUENCE</scope>
</reference>
<keyword evidence="5 10" id="KW-0732">Signal</keyword>
<comment type="similarity">
    <text evidence="2">Belongs to the ATR family.</text>
</comment>
<keyword evidence="13" id="KW-1185">Reference proteome</keyword>
<evidence type="ECO:0000256" key="6">
    <source>
        <dbReference type="ARBA" id="ARBA00022989"/>
    </source>
</evidence>
<dbReference type="GO" id="GO:0004888">
    <property type="term" value="F:transmembrane signaling receptor activity"/>
    <property type="evidence" value="ECO:0007669"/>
    <property type="project" value="TreeGrafter"/>
</dbReference>
<feature type="domain" description="VWFA" evidence="11">
    <location>
        <begin position="74"/>
        <end position="209"/>
    </location>
</feature>
<keyword evidence="7 9" id="KW-0472">Membrane</keyword>
<evidence type="ECO:0000256" key="9">
    <source>
        <dbReference type="SAM" id="Phobius"/>
    </source>
</evidence>
<name>A0AAV0AAR5_PHORO</name>
<comment type="caution">
    <text evidence="12">The sequence shown here is derived from an EMBL/GenBank/DDBJ whole genome shotgun (WGS) entry which is preliminary data.</text>
</comment>
<dbReference type="InterPro" id="IPR002035">
    <property type="entry name" value="VWF_A"/>
</dbReference>
<accession>A0AAV0AAR5</accession>
<comment type="subcellular location">
    <subcellularLocation>
        <location evidence="1">Membrane</location>
        <topology evidence="1">Single-pass type I membrane protein</topology>
    </subcellularLocation>
</comment>
<dbReference type="EMBL" id="CALSGD010001613">
    <property type="protein sequence ID" value="CAH7356126.1"/>
    <property type="molecule type" value="Genomic_DNA"/>
</dbReference>
<gene>
    <name evidence="12" type="primary">Antxrl</name>
    <name evidence="12" type="ORF">PHOROB_LOCUS16282</name>
</gene>
<dbReference type="GO" id="GO:0009986">
    <property type="term" value="C:cell surface"/>
    <property type="evidence" value="ECO:0007669"/>
    <property type="project" value="TreeGrafter"/>
</dbReference>
<keyword evidence="3 9" id="KW-0812">Transmembrane</keyword>
<organism evidence="12 13">
    <name type="scientific">Phodopus roborovskii</name>
    <name type="common">Roborovski's desert hamster</name>
    <name type="synonym">Cricetulus roborovskii</name>
    <dbReference type="NCBI Taxonomy" id="109678"/>
    <lineage>
        <taxon>Eukaryota</taxon>
        <taxon>Metazoa</taxon>
        <taxon>Chordata</taxon>
        <taxon>Craniata</taxon>
        <taxon>Vertebrata</taxon>
        <taxon>Euteleostomi</taxon>
        <taxon>Mammalia</taxon>
        <taxon>Eutheria</taxon>
        <taxon>Euarchontoglires</taxon>
        <taxon>Glires</taxon>
        <taxon>Rodentia</taxon>
        <taxon>Myomorpha</taxon>
        <taxon>Muroidea</taxon>
        <taxon>Cricetidae</taxon>
        <taxon>Cricetinae</taxon>
        <taxon>Phodopus</taxon>
    </lineage>
</organism>
<keyword evidence="4" id="KW-0479">Metal-binding</keyword>
<evidence type="ECO:0000256" key="2">
    <source>
        <dbReference type="ARBA" id="ARBA00008095"/>
    </source>
</evidence>
<feature type="compositionally biased region" description="Pro residues" evidence="8">
    <location>
        <begin position="425"/>
        <end position="436"/>
    </location>
</feature>
<feature type="transmembrane region" description="Helical" evidence="9">
    <location>
        <begin position="370"/>
        <end position="394"/>
    </location>
</feature>